<protein>
    <submittedName>
        <fullName evidence="1">Uncharacterized protein</fullName>
    </submittedName>
</protein>
<proteinExistence type="predicted"/>
<sequence>MVKNISSSSGWLLQSTAVQVFETKATAILCVISHQININLKDFTVRIRATGSFPLVFLHGTLVLRPLEVMIASLSLHISNN</sequence>
<organism evidence="1">
    <name type="scientific">Anguilla anguilla</name>
    <name type="common">European freshwater eel</name>
    <name type="synonym">Muraena anguilla</name>
    <dbReference type="NCBI Taxonomy" id="7936"/>
    <lineage>
        <taxon>Eukaryota</taxon>
        <taxon>Metazoa</taxon>
        <taxon>Chordata</taxon>
        <taxon>Craniata</taxon>
        <taxon>Vertebrata</taxon>
        <taxon>Euteleostomi</taxon>
        <taxon>Actinopterygii</taxon>
        <taxon>Neopterygii</taxon>
        <taxon>Teleostei</taxon>
        <taxon>Anguilliformes</taxon>
        <taxon>Anguillidae</taxon>
        <taxon>Anguilla</taxon>
    </lineage>
</organism>
<evidence type="ECO:0000313" key="1">
    <source>
        <dbReference type="EMBL" id="JAI05602.1"/>
    </source>
</evidence>
<name>A0A0E9XT46_ANGAN</name>
<dbReference type="AlphaFoldDB" id="A0A0E9XT46"/>
<accession>A0A0E9XT46</accession>
<reference evidence="1" key="2">
    <citation type="journal article" date="2015" name="Fish Shellfish Immunol.">
        <title>Early steps in the European eel (Anguilla anguilla)-Vibrio vulnificus interaction in the gills: Role of the RtxA13 toxin.</title>
        <authorList>
            <person name="Callol A."/>
            <person name="Pajuelo D."/>
            <person name="Ebbesson L."/>
            <person name="Teles M."/>
            <person name="MacKenzie S."/>
            <person name="Amaro C."/>
        </authorList>
    </citation>
    <scope>NUCLEOTIDE SEQUENCE</scope>
</reference>
<dbReference type="EMBL" id="GBXM01002976">
    <property type="protein sequence ID" value="JAI05602.1"/>
    <property type="molecule type" value="Transcribed_RNA"/>
</dbReference>
<reference evidence="1" key="1">
    <citation type="submission" date="2014-11" db="EMBL/GenBank/DDBJ databases">
        <authorList>
            <person name="Amaro Gonzalez C."/>
        </authorList>
    </citation>
    <scope>NUCLEOTIDE SEQUENCE</scope>
</reference>